<evidence type="ECO:0000256" key="8">
    <source>
        <dbReference type="ARBA" id="ARBA00022912"/>
    </source>
</evidence>
<proteinExistence type="inferred from homology"/>
<keyword evidence="7 10" id="KW-0378">Hydrolase</keyword>
<dbReference type="Gene3D" id="1.10.287.500">
    <property type="entry name" value="Helix hairpin bin"/>
    <property type="match status" value="1"/>
</dbReference>
<dbReference type="PANTHER" id="PTHR43693:SF1">
    <property type="entry name" value="PROTEIN PHOSPHATASE CHEZ"/>
    <property type="match status" value="1"/>
</dbReference>
<dbReference type="RefSeq" id="WP_068379791.1">
    <property type="nucleotide sequence ID" value="NZ_LSNE01000009.1"/>
</dbReference>
<evidence type="ECO:0000256" key="11">
    <source>
        <dbReference type="PIRSR" id="PIRSR002884-1"/>
    </source>
</evidence>
<gene>
    <name evidence="13" type="ORF">AX660_20800</name>
</gene>
<evidence type="ECO:0000313" key="13">
    <source>
        <dbReference type="EMBL" id="KXI27947.1"/>
    </source>
</evidence>
<dbReference type="GO" id="GO:0050920">
    <property type="term" value="P:regulation of chemotaxis"/>
    <property type="evidence" value="ECO:0007669"/>
    <property type="project" value="InterPro"/>
</dbReference>
<keyword evidence="5 10" id="KW-0145">Chemotaxis</keyword>
<dbReference type="GO" id="GO:0006935">
    <property type="term" value="P:chemotaxis"/>
    <property type="evidence" value="ECO:0007669"/>
    <property type="project" value="UniProtKB-KW"/>
</dbReference>
<evidence type="ECO:0000256" key="5">
    <source>
        <dbReference type="ARBA" id="ARBA00022500"/>
    </source>
</evidence>
<dbReference type="PIRSF" id="PIRSF002884">
    <property type="entry name" value="CheZ"/>
    <property type="match status" value="1"/>
</dbReference>
<comment type="subunit">
    <text evidence="10">Homodimer.</text>
</comment>
<feature type="compositionally biased region" description="Basic and acidic residues" evidence="12">
    <location>
        <begin position="203"/>
        <end position="218"/>
    </location>
</feature>
<accession>A0A148KNR7</accession>
<comment type="similarity">
    <text evidence="2 10">Belongs to the CheZ family.</text>
</comment>
<dbReference type="Proteomes" id="UP000070299">
    <property type="component" value="Unassembled WGS sequence"/>
</dbReference>
<keyword evidence="6 10" id="KW-0283">Flagellar rotation</keyword>
<evidence type="ECO:0000256" key="12">
    <source>
        <dbReference type="SAM" id="MobiDB-lite"/>
    </source>
</evidence>
<dbReference type="PANTHER" id="PTHR43693">
    <property type="entry name" value="PROTEIN PHOSPHATASE CHEZ"/>
    <property type="match status" value="1"/>
</dbReference>
<evidence type="ECO:0000256" key="4">
    <source>
        <dbReference type="ARBA" id="ARBA00022490"/>
    </source>
</evidence>
<dbReference type="STRING" id="1799789.AX660_20800"/>
<dbReference type="InterPro" id="IPR007439">
    <property type="entry name" value="Chemotax_Pase_CheZ"/>
</dbReference>
<dbReference type="GO" id="GO:0009288">
    <property type="term" value="C:bacterial-type flagellum"/>
    <property type="evidence" value="ECO:0007669"/>
    <property type="project" value="InterPro"/>
</dbReference>
<sequence>MKTTSDALISLQDAKLLVELLEQGDNEGANNLLDAVGVHNSVELFAEVGKLTRQLHDSLNNFQLDPRIVDMTKEDIPDAKARLTYVIQATEDAANKTMDLVDSCMPIAEKLHEGISGLLPEWKKLMSRELQLGEFNHLCKKMDQFLETGSQDSAKLTGLLTEVLMAQGYQDLTGQIIRRVIELVKEVEDNLVYMLTMFGGIEPKDGKPRKERPKKSDNQADMIKAEGPILDAESREDVASDQVDVDDLLSSLGF</sequence>
<reference evidence="14" key="1">
    <citation type="submission" date="2016-02" db="EMBL/GenBank/DDBJ databases">
        <authorList>
            <person name="Schultz-Johansen M."/>
            <person name="Glaring M.A."/>
            <person name="Bech P.K."/>
            <person name="Stougaard P."/>
        </authorList>
    </citation>
    <scope>NUCLEOTIDE SEQUENCE [LARGE SCALE GENOMIC DNA]</scope>
    <source>
        <strain evidence="14">S66</strain>
    </source>
</reference>
<dbReference type="EC" id="3.1.3.-" evidence="10"/>
<evidence type="ECO:0000256" key="3">
    <source>
        <dbReference type="ARBA" id="ARBA00018484"/>
    </source>
</evidence>
<dbReference type="GO" id="GO:0097588">
    <property type="term" value="P:archaeal or bacterial-type flagellum-dependent cell motility"/>
    <property type="evidence" value="ECO:0007669"/>
    <property type="project" value="UniProtKB-KW"/>
</dbReference>
<keyword evidence="8 10" id="KW-0904">Protein phosphatase</keyword>
<dbReference type="GO" id="GO:0004721">
    <property type="term" value="F:phosphoprotein phosphatase activity"/>
    <property type="evidence" value="ECO:0007669"/>
    <property type="project" value="UniProtKB-KW"/>
</dbReference>
<feature type="region of interest" description="Disordered" evidence="12">
    <location>
        <begin position="203"/>
        <end position="238"/>
    </location>
</feature>
<name>A0A148KNR7_9ALTE</name>
<comment type="caution">
    <text evidence="13">The sequence shown here is derived from an EMBL/GenBank/DDBJ whole genome shotgun (WGS) entry which is preliminary data.</text>
</comment>
<dbReference type="EMBL" id="LSNE01000009">
    <property type="protein sequence ID" value="KXI27947.1"/>
    <property type="molecule type" value="Genomic_DNA"/>
</dbReference>
<keyword evidence="14" id="KW-1185">Reference proteome</keyword>
<evidence type="ECO:0000256" key="2">
    <source>
        <dbReference type="ARBA" id="ARBA00005908"/>
    </source>
</evidence>
<evidence type="ECO:0000256" key="9">
    <source>
        <dbReference type="ARBA" id="ARBA00029599"/>
    </source>
</evidence>
<organism evidence="13 14">
    <name type="scientific">Paraglaciecola hydrolytica</name>
    <dbReference type="NCBI Taxonomy" id="1799789"/>
    <lineage>
        <taxon>Bacteria</taxon>
        <taxon>Pseudomonadati</taxon>
        <taxon>Pseudomonadota</taxon>
        <taxon>Gammaproteobacteria</taxon>
        <taxon>Alteromonadales</taxon>
        <taxon>Alteromonadaceae</taxon>
        <taxon>Paraglaciecola</taxon>
    </lineage>
</organism>
<dbReference type="OrthoDB" id="9773007at2"/>
<evidence type="ECO:0000256" key="10">
    <source>
        <dbReference type="PIRNR" id="PIRNR002884"/>
    </source>
</evidence>
<protein>
    <recommendedName>
        <fullName evidence="3 10">Protein phosphatase CheZ</fullName>
        <ecNumber evidence="10">3.1.3.-</ecNumber>
    </recommendedName>
    <alternativeName>
        <fullName evidence="9 10">Chemotaxis protein CheZ</fullName>
    </alternativeName>
</protein>
<comment type="function">
    <text evidence="10">Plays an important role in bacterial chemotaxis signal transduction pathway by accelerating the dephosphorylation of phosphorylated CheY (CheY-P).</text>
</comment>
<dbReference type="SUPFAM" id="SSF75708">
    <property type="entry name" value="Chemotaxis phosphatase CheZ"/>
    <property type="match status" value="1"/>
</dbReference>
<dbReference type="Pfam" id="PF04344">
    <property type="entry name" value="CheZ"/>
    <property type="match status" value="1"/>
</dbReference>
<keyword evidence="4 10" id="KW-0963">Cytoplasm</keyword>
<dbReference type="GO" id="GO:0005737">
    <property type="term" value="C:cytoplasm"/>
    <property type="evidence" value="ECO:0007669"/>
    <property type="project" value="UniProtKB-SubCell"/>
</dbReference>
<evidence type="ECO:0000256" key="1">
    <source>
        <dbReference type="ARBA" id="ARBA00004496"/>
    </source>
</evidence>
<feature type="site" description="Enhances dephosphorylation of CheY-P" evidence="11">
    <location>
        <position position="175"/>
    </location>
</feature>
<dbReference type="InterPro" id="IPR050992">
    <property type="entry name" value="CheZ_family_phosphatases"/>
</dbReference>
<dbReference type="AlphaFoldDB" id="A0A148KNR7"/>
<comment type="subcellular location">
    <subcellularLocation>
        <location evidence="1 10">Cytoplasm</location>
    </subcellularLocation>
</comment>
<evidence type="ECO:0000256" key="6">
    <source>
        <dbReference type="ARBA" id="ARBA00022779"/>
    </source>
</evidence>
<evidence type="ECO:0000256" key="7">
    <source>
        <dbReference type="ARBA" id="ARBA00022801"/>
    </source>
</evidence>
<evidence type="ECO:0000313" key="14">
    <source>
        <dbReference type="Proteomes" id="UP000070299"/>
    </source>
</evidence>